<evidence type="ECO:0000313" key="6">
    <source>
        <dbReference type="Proteomes" id="UP000014062"/>
    </source>
</evidence>
<dbReference type="SUPFAM" id="SSF56645">
    <property type="entry name" value="Acyl-CoA dehydrogenase NM domain-like"/>
    <property type="match status" value="1"/>
</dbReference>
<dbReference type="GO" id="GO:0005504">
    <property type="term" value="F:fatty acid binding"/>
    <property type="evidence" value="ECO:0007669"/>
    <property type="project" value="TreeGrafter"/>
</dbReference>
<evidence type="ECO:0000313" key="5">
    <source>
        <dbReference type="EMBL" id="EOY48327.1"/>
    </source>
</evidence>
<gene>
    <name evidence="5" type="ORF">SLI_3614</name>
</gene>
<proteinExistence type="predicted"/>
<dbReference type="Proteomes" id="UP000014062">
    <property type="component" value="Chromosome"/>
</dbReference>
<feature type="region of interest" description="Disordered" evidence="2">
    <location>
        <begin position="556"/>
        <end position="581"/>
    </location>
</feature>
<evidence type="ECO:0000259" key="4">
    <source>
        <dbReference type="Pfam" id="PF22924"/>
    </source>
</evidence>
<reference evidence="6" key="1">
    <citation type="journal article" date="2013" name="Genome Biol. Evol.">
        <title>The genome sequence of Streptomyces lividans 66 reveals a novel tRNA-dependent peptide biosynthetic system within a metal-related genomic island.</title>
        <authorList>
            <person name="Cruz-Morales P."/>
            <person name="Vijgenboom E."/>
            <person name="Iruegas-Bocardo F."/>
            <person name="Girard G."/>
            <person name="Yanez-Guerra L.A."/>
            <person name="Ramos-Aboites H.E."/>
            <person name="Pernodet J.L."/>
            <person name="Anne J."/>
            <person name="van Wezel G.P."/>
            <person name="Barona-Gomez F."/>
        </authorList>
    </citation>
    <scope>NUCLEOTIDE SEQUENCE [LARGE SCALE GENOMIC DNA]</scope>
    <source>
        <strain evidence="6">1326</strain>
    </source>
</reference>
<dbReference type="GO" id="GO:0055088">
    <property type="term" value="P:lipid homeostasis"/>
    <property type="evidence" value="ECO:0007669"/>
    <property type="project" value="TreeGrafter"/>
</dbReference>
<dbReference type="Gene3D" id="1.20.140.10">
    <property type="entry name" value="Butyryl-CoA Dehydrogenase, subunit A, domain 3"/>
    <property type="match status" value="1"/>
</dbReference>
<dbReference type="Gene3D" id="2.40.110.10">
    <property type="entry name" value="Butyryl-CoA Dehydrogenase, subunit A, domain 2"/>
    <property type="match status" value="1"/>
</dbReference>
<dbReference type="InterPro" id="IPR006091">
    <property type="entry name" value="Acyl-CoA_Oxase/DH_mid-dom"/>
</dbReference>
<evidence type="ECO:0000259" key="3">
    <source>
        <dbReference type="Pfam" id="PF02770"/>
    </source>
</evidence>
<dbReference type="SUPFAM" id="SSF47203">
    <property type="entry name" value="Acyl-CoA dehydrogenase C-terminal domain-like"/>
    <property type="match status" value="1"/>
</dbReference>
<dbReference type="Pfam" id="PF22924">
    <property type="entry name" value="ACOX_C_alpha1"/>
    <property type="match status" value="1"/>
</dbReference>
<organism evidence="5 6">
    <name type="scientific">Streptomyces lividans 1326</name>
    <dbReference type="NCBI Taxonomy" id="1200984"/>
    <lineage>
        <taxon>Bacteria</taxon>
        <taxon>Bacillati</taxon>
        <taxon>Actinomycetota</taxon>
        <taxon>Actinomycetes</taxon>
        <taxon>Kitasatosporales</taxon>
        <taxon>Streptomycetaceae</taxon>
        <taxon>Streptomyces</taxon>
    </lineage>
</organism>
<dbReference type="InterPro" id="IPR046373">
    <property type="entry name" value="Acyl-CoA_Oxase/DH_mid-dom_sf"/>
</dbReference>
<dbReference type="PANTHER" id="PTHR10909">
    <property type="entry name" value="ELECTRON TRANSPORT OXIDOREDUCTASE"/>
    <property type="match status" value="1"/>
</dbReference>
<dbReference type="Pfam" id="PF02770">
    <property type="entry name" value="Acyl-CoA_dh_M"/>
    <property type="match status" value="1"/>
</dbReference>
<dbReference type="InterPro" id="IPR009100">
    <property type="entry name" value="AcylCoA_DH/oxidase_NM_dom_sf"/>
</dbReference>
<evidence type="ECO:0008006" key="7">
    <source>
        <dbReference type="Google" id="ProtNLM"/>
    </source>
</evidence>
<dbReference type="FunFam" id="2.40.110.10:FF:000056">
    <property type="entry name" value="Putative acyl CoA oxidase"/>
    <property type="match status" value="1"/>
</dbReference>
<dbReference type="GO" id="GO:0033540">
    <property type="term" value="P:fatty acid beta-oxidation using acyl-CoA oxidase"/>
    <property type="evidence" value="ECO:0007669"/>
    <property type="project" value="TreeGrafter"/>
</dbReference>
<dbReference type="GO" id="GO:0003997">
    <property type="term" value="F:acyl-CoA oxidase activity"/>
    <property type="evidence" value="ECO:0007669"/>
    <property type="project" value="InterPro"/>
</dbReference>
<dbReference type="RefSeq" id="WP_003975566.1">
    <property type="nucleotide sequence ID" value="NZ_CM001889.1"/>
</dbReference>
<protein>
    <recommendedName>
        <fullName evidence="7">Acyl-CoA oxidase</fullName>
    </recommendedName>
</protein>
<dbReference type="PANTHER" id="PTHR10909:SF382">
    <property type="entry name" value="ACYL-COENZYME A OXIDASE"/>
    <property type="match status" value="1"/>
</dbReference>
<dbReference type="GO" id="GO:0071949">
    <property type="term" value="F:FAD binding"/>
    <property type="evidence" value="ECO:0007669"/>
    <property type="project" value="InterPro"/>
</dbReference>
<feature type="domain" description="Acyl-CoA oxidase/dehydrogenase middle" evidence="3">
    <location>
        <begin position="116"/>
        <end position="223"/>
    </location>
</feature>
<evidence type="ECO:0000256" key="2">
    <source>
        <dbReference type="SAM" id="MobiDB-lite"/>
    </source>
</evidence>
<dbReference type="InterPro" id="IPR055060">
    <property type="entry name" value="ACOX_C_alpha1"/>
</dbReference>
<feature type="domain" description="Acyl-CoA oxidase C-alpha1" evidence="4">
    <location>
        <begin position="269"/>
        <end position="408"/>
    </location>
</feature>
<dbReference type="AlphaFoldDB" id="A0A7U9DQL5"/>
<evidence type="ECO:0000256" key="1">
    <source>
        <dbReference type="ARBA" id="ARBA00022630"/>
    </source>
</evidence>
<dbReference type="InterPro" id="IPR012258">
    <property type="entry name" value="Acyl-CoA_oxidase"/>
</dbReference>
<sequence length="581" mass="62453">MTQREEELARVLSGPEFATIRPDDLSVLDYSLLTLRRARLLNGAGFAANSLWLGRGDSARFPEFLRTMGWIGAYDLSLLNVLVSHQIAGDALLSHGGPEQLDAWAGEIDAMERMYCFAGSELLAGSDLKRVRTTAVYDPHGRSLVLNTPRPADSKVWTGNSLHTGDVAMVLARLEVGGRDEGHHWLRVPLREAGAVLPGVRIGRAEPKGGVTANQTGVLTFTDHRLPLSALMNRWASIDEDGTYRSPLPRHRRFEECLATFTHERLFPSVGAAYAQLLACTITTRFAAVKQTFGRPLIGHEHYRMRLSAAVGRSLAARHAMTALAEVAVARSAEGAPARDQVLHALISCGKSGCTGDARHTLAETRELCGGLGYHDANQIAPLLHDYEIAVTFGGDNTVLGYQATRFALRHREDFDRVLDEAVAGAGRLDAVRVLRAVCDVLLDRVERDGAGEASAQWSRAVHQTLAIGHWARQASTPLSERLLAQYAAVCVLEHALAALRAGILDQDALLGFEAARHEAAGAPLDADALLRELAVPEGLISAPIAHPDFAERHAAAAHAGTVPSPGTVPASGTVQAGVRP</sequence>
<dbReference type="GeneID" id="91385730"/>
<accession>A0A7U9DQL5</accession>
<keyword evidence="1" id="KW-0285">Flavoprotein</keyword>
<dbReference type="InterPro" id="IPR036250">
    <property type="entry name" value="AcylCo_DH-like_C"/>
</dbReference>
<dbReference type="EMBL" id="CM001889">
    <property type="protein sequence ID" value="EOY48327.1"/>
    <property type="molecule type" value="Genomic_DNA"/>
</dbReference>
<name>A0A7U9DQL5_STRLI</name>